<protein>
    <submittedName>
        <fullName evidence="2">Uncharacterized protein</fullName>
    </submittedName>
</protein>
<evidence type="ECO:0000256" key="1">
    <source>
        <dbReference type="SAM" id="MobiDB-lite"/>
    </source>
</evidence>
<feature type="non-terminal residue" evidence="2">
    <location>
        <position position="1"/>
    </location>
</feature>
<proteinExistence type="predicted"/>
<dbReference type="HOGENOM" id="CLU_2203397_0_0_1"/>
<sequence>KKKKKKLSLERDEDKDIEEGDIPIRSDQLIFKRQLPRISTPTNQKLLLIQMTSKMSSNTSRRALPANKRPEKARGVTGQPEKINTSPTNVQKRQESTLGAATASQIAK</sequence>
<organism evidence="2">
    <name type="scientific">Talaromyces marneffei PM1</name>
    <dbReference type="NCBI Taxonomy" id="1077442"/>
    <lineage>
        <taxon>Eukaryota</taxon>
        <taxon>Fungi</taxon>
        <taxon>Dikarya</taxon>
        <taxon>Ascomycota</taxon>
        <taxon>Pezizomycotina</taxon>
        <taxon>Eurotiomycetes</taxon>
        <taxon>Eurotiomycetidae</taxon>
        <taxon>Eurotiales</taxon>
        <taxon>Trichocomaceae</taxon>
        <taxon>Talaromyces</taxon>
        <taxon>Talaromyces sect. Talaromyces</taxon>
    </lineage>
</organism>
<comment type="caution">
    <text evidence="2">The sequence shown here is derived from an EMBL/GenBank/DDBJ whole genome shotgun (WGS) entry which is preliminary data.</text>
</comment>
<evidence type="ECO:0000313" key="2">
    <source>
        <dbReference type="EMBL" id="KFX52928.1"/>
    </source>
</evidence>
<dbReference type="EMBL" id="JPOX01000002">
    <property type="protein sequence ID" value="KFX52928.1"/>
    <property type="molecule type" value="Genomic_DNA"/>
</dbReference>
<dbReference type="AlphaFoldDB" id="A0A093Y618"/>
<reference evidence="2" key="1">
    <citation type="journal article" date="2014" name="PLoS Genet.">
        <title>Signature Gene Expression Reveals Novel Clues to the Molecular Mechanisms of Dimorphic Transition in Penicillium marneffei.</title>
        <authorList>
            <person name="Yang E."/>
            <person name="Wang G."/>
            <person name="Cai J."/>
            <person name="Woo P.C."/>
            <person name="Lau S.K."/>
            <person name="Yuen K.-Y."/>
            <person name="Chow W.-N."/>
            <person name="Lin X."/>
        </authorList>
    </citation>
    <scope>NUCLEOTIDE SEQUENCE [LARGE SCALE GENOMIC DNA]</scope>
    <source>
        <strain evidence="2">PM1</strain>
    </source>
</reference>
<feature type="region of interest" description="Disordered" evidence="1">
    <location>
        <begin position="54"/>
        <end position="108"/>
    </location>
</feature>
<gene>
    <name evidence="2" type="ORF">GQ26_0023130</name>
</gene>
<accession>A0A093Y618</accession>
<name>A0A093Y618_TALMA</name>
<feature type="compositionally biased region" description="Polar residues" evidence="1">
    <location>
        <begin position="82"/>
        <end position="108"/>
    </location>
</feature>
<feature type="region of interest" description="Disordered" evidence="1">
    <location>
        <begin position="1"/>
        <end position="21"/>
    </location>
</feature>